<dbReference type="Proteomes" id="UP001524587">
    <property type="component" value="Unassembled WGS sequence"/>
</dbReference>
<sequence>MRSPSRSRVVAIGLAAAMPLGILALQQSIRLAFLRFRKPIGPPTSRLDGAQPVSFAAEDGISLSGWWLQGRSAAHGTVLLVHGIGGNRLTLVRRARTLHRDGFSVLLFDLRAHGESGGSHIGFGFPEARDVAAAIELARARNPGGKLGAIAISLGGAAVLLASEPPRLDALVLESVFPDIRPAIDTRIAATLRSWVSSGVACRVAPALGRLFAWLLPILTGVRPGTLRPAQQIGMIHAPVLIASGSLDPFTTMADTRALFERANAPKTLWWADGAEHTDLERFAPEPYWNAVLPFLHRHLRE</sequence>
<dbReference type="Pfam" id="PF12146">
    <property type="entry name" value="Hydrolase_4"/>
    <property type="match status" value="1"/>
</dbReference>
<evidence type="ECO:0000313" key="3">
    <source>
        <dbReference type="Proteomes" id="UP001524587"/>
    </source>
</evidence>
<reference evidence="2 3" key="1">
    <citation type="submission" date="2022-06" db="EMBL/GenBank/DDBJ databases">
        <title>Endosaccharibacter gen. nov., sp. nov., endophytic bacteria isolated from sugarcane.</title>
        <authorList>
            <person name="Pitiwittayakul N."/>
            <person name="Yukphan P."/>
            <person name="Charoenyingcharoen P."/>
            <person name="Tanasupawat S."/>
        </authorList>
    </citation>
    <scope>NUCLEOTIDE SEQUENCE [LARGE SCALE GENOMIC DNA]</scope>
    <source>
        <strain evidence="2 3">KSS8</strain>
    </source>
</reference>
<proteinExistence type="predicted"/>
<dbReference type="SUPFAM" id="SSF53474">
    <property type="entry name" value="alpha/beta-Hydrolases"/>
    <property type="match status" value="1"/>
</dbReference>
<dbReference type="InterPro" id="IPR029058">
    <property type="entry name" value="AB_hydrolase_fold"/>
</dbReference>
<keyword evidence="3" id="KW-1185">Reference proteome</keyword>
<comment type="caution">
    <text evidence="2">The sequence shown here is derived from an EMBL/GenBank/DDBJ whole genome shotgun (WGS) entry which is preliminary data.</text>
</comment>
<name>A0ABT1WA53_9PROT</name>
<protein>
    <submittedName>
        <fullName evidence="2">Lysophospholipase</fullName>
    </submittedName>
</protein>
<dbReference type="InterPro" id="IPR052920">
    <property type="entry name" value="DNA-binding_regulatory"/>
</dbReference>
<accession>A0ABT1WA53</accession>
<gene>
    <name evidence="2" type="ORF">NFI95_15020</name>
</gene>
<evidence type="ECO:0000313" key="2">
    <source>
        <dbReference type="EMBL" id="MCQ8279755.1"/>
    </source>
</evidence>
<feature type="domain" description="Serine aminopeptidase S33" evidence="1">
    <location>
        <begin position="74"/>
        <end position="194"/>
    </location>
</feature>
<dbReference type="RefSeq" id="WP_422865241.1">
    <property type="nucleotide sequence ID" value="NZ_JAMSKV010000015.1"/>
</dbReference>
<organism evidence="2 3">
    <name type="scientific">Endosaccharibacter trunci</name>
    <dbReference type="NCBI Taxonomy" id="2812733"/>
    <lineage>
        <taxon>Bacteria</taxon>
        <taxon>Pseudomonadati</taxon>
        <taxon>Pseudomonadota</taxon>
        <taxon>Alphaproteobacteria</taxon>
        <taxon>Acetobacterales</taxon>
        <taxon>Acetobacteraceae</taxon>
        <taxon>Endosaccharibacter</taxon>
    </lineage>
</organism>
<dbReference type="Gene3D" id="3.40.50.1820">
    <property type="entry name" value="alpha/beta hydrolase"/>
    <property type="match status" value="1"/>
</dbReference>
<dbReference type="PANTHER" id="PTHR43358:SF4">
    <property type="entry name" value="ALPHA_BETA HYDROLASE FOLD-1 DOMAIN-CONTAINING PROTEIN"/>
    <property type="match status" value="1"/>
</dbReference>
<evidence type="ECO:0000259" key="1">
    <source>
        <dbReference type="Pfam" id="PF12146"/>
    </source>
</evidence>
<dbReference type="InterPro" id="IPR022742">
    <property type="entry name" value="Hydrolase_4"/>
</dbReference>
<dbReference type="EMBL" id="JAMSKV010000015">
    <property type="protein sequence ID" value="MCQ8279755.1"/>
    <property type="molecule type" value="Genomic_DNA"/>
</dbReference>
<dbReference type="PANTHER" id="PTHR43358">
    <property type="entry name" value="ALPHA/BETA-HYDROLASE"/>
    <property type="match status" value="1"/>
</dbReference>